<dbReference type="InParanoid" id="A0A084QK60"/>
<keyword evidence="2" id="KW-1133">Transmembrane helix</keyword>
<feature type="compositionally biased region" description="Low complexity" evidence="1">
    <location>
        <begin position="424"/>
        <end position="439"/>
    </location>
</feature>
<evidence type="ECO:0000313" key="3">
    <source>
        <dbReference type="EMBL" id="KFA64345.1"/>
    </source>
</evidence>
<keyword evidence="4" id="KW-1185">Reference proteome</keyword>
<feature type="compositionally biased region" description="Basic and acidic residues" evidence="1">
    <location>
        <begin position="471"/>
        <end position="494"/>
    </location>
</feature>
<dbReference type="HOGENOM" id="CLU_022040_0_0_1"/>
<accession>A0A084QK60</accession>
<dbReference type="AlphaFoldDB" id="A0A084QK60"/>
<gene>
    <name evidence="3" type="ORF">S40285_02946</name>
</gene>
<feature type="region of interest" description="Disordered" evidence="1">
    <location>
        <begin position="402"/>
        <end position="505"/>
    </location>
</feature>
<dbReference type="OrthoDB" id="5402307at2759"/>
<protein>
    <submittedName>
        <fullName evidence="3">Uncharacterized protein</fullName>
    </submittedName>
</protein>
<dbReference type="OMA" id="SGVEMWR"/>
<evidence type="ECO:0000256" key="2">
    <source>
        <dbReference type="SAM" id="Phobius"/>
    </source>
</evidence>
<reference evidence="3 4" key="1">
    <citation type="journal article" date="2014" name="BMC Genomics">
        <title>Comparative genome sequencing reveals chemotype-specific gene clusters in the toxigenic black mold Stachybotrys.</title>
        <authorList>
            <person name="Semeiks J."/>
            <person name="Borek D."/>
            <person name="Otwinowski Z."/>
            <person name="Grishin N.V."/>
        </authorList>
    </citation>
    <scope>NUCLEOTIDE SEQUENCE [LARGE SCALE GENOMIC DNA]</scope>
    <source>
        <strain evidence="3 4">IBT 40285</strain>
    </source>
</reference>
<feature type="compositionally biased region" description="Basic and acidic residues" evidence="1">
    <location>
        <begin position="402"/>
        <end position="418"/>
    </location>
</feature>
<feature type="compositionally biased region" description="Basic and acidic residues" evidence="1">
    <location>
        <begin position="442"/>
        <end position="452"/>
    </location>
</feature>
<feature type="transmembrane region" description="Helical" evidence="2">
    <location>
        <begin position="308"/>
        <end position="329"/>
    </location>
</feature>
<dbReference type="EMBL" id="KL660688">
    <property type="protein sequence ID" value="KFA64345.1"/>
    <property type="molecule type" value="Genomic_DNA"/>
</dbReference>
<proteinExistence type="predicted"/>
<feature type="region of interest" description="Disordered" evidence="1">
    <location>
        <begin position="127"/>
        <end position="146"/>
    </location>
</feature>
<keyword evidence="2" id="KW-0472">Membrane</keyword>
<feature type="region of interest" description="Disordered" evidence="1">
    <location>
        <begin position="80"/>
        <end position="120"/>
    </location>
</feature>
<evidence type="ECO:0000313" key="4">
    <source>
        <dbReference type="Proteomes" id="UP000028524"/>
    </source>
</evidence>
<dbReference type="STRING" id="1283841.A0A084QK60"/>
<name>A0A084QK60_STAC4</name>
<keyword evidence="2" id="KW-0812">Transmembrane</keyword>
<evidence type="ECO:0000256" key="1">
    <source>
        <dbReference type="SAM" id="MobiDB-lite"/>
    </source>
</evidence>
<dbReference type="Proteomes" id="UP000028524">
    <property type="component" value="Unassembled WGS sequence"/>
</dbReference>
<sequence length="525" mass="58287">MPLEQTITVINNSGKIISTGKQLLSIFKEAKASYEDKKSQIKSERGLQRAQTFDPSQIVPRRDNYDDYYDYEDDRRYRRSYDDNYSEASSRRSYRSRDSRASHSRRHHESGARSRPALTEVNLKTLSEVSSVTPSRPPPPAAYRSPYAETIPLDMAMSKMDLAHADMRHVGPSDWRRRSVEMPLGPPGPHAGERRPVKEIDMDLAYGNIPPDLATRHDLDPGFKGQGDGNKVQDLVKKVEGLLDEAHCLQFSATSIISHLQQNPDTAADVALTLADLSSAISSVSPAVLGLLKGSSPAVFALLASPQFLIGTSIMVGVTVVMFGGWKIVKKVKEGQAAREALAYEGVPMDRPAPLRTQSEVSAGIDEALVLEEELSTIETWRRGILPYGENERADLELITPEAERANRERKDDFDVKSHKSTKTTKTTRTSKTVKTQKSSKSKKEDGAERKSGSRAAPSEAGSTRSKKTSQKREMKAIDDGKSRKGEGDLEVVVKSRPHRHGDNMLKALFKSKKEKEKRTEMVLA</sequence>
<organism evidence="3 4">
    <name type="scientific">Stachybotrys chlorohalonatus (strain IBT 40285)</name>
    <dbReference type="NCBI Taxonomy" id="1283841"/>
    <lineage>
        <taxon>Eukaryota</taxon>
        <taxon>Fungi</taxon>
        <taxon>Dikarya</taxon>
        <taxon>Ascomycota</taxon>
        <taxon>Pezizomycotina</taxon>
        <taxon>Sordariomycetes</taxon>
        <taxon>Hypocreomycetidae</taxon>
        <taxon>Hypocreales</taxon>
        <taxon>Stachybotryaceae</taxon>
        <taxon>Stachybotrys</taxon>
    </lineage>
</organism>